<dbReference type="InterPro" id="IPR006059">
    <property type="entry name" value="SBP"/>
</dbReference>
<dbReference type="InterPro" id="IPR050490">
    <property type="entry name" value="Bact_solute-bd_prot1"/>
</dbReference>
<proteinExistence type="predicted"/>
<dbReference type="Proteomes" id="UP001203665">
    <property type="component" value="Unassembled WGS sequence"/>
</dbReference>
<sequence>MSTYVQQNVRDIEEEYGMPMQHSIHTSNIDEAMARLQEQAVRNQAPDFALIDGYAIERFQDHLQPLNELMDENGMDLDDFLPFAQDVMVGDDGNVYGLYLSTDIRYVFYDTRYVPEPPESWDEAMQISEDLVNQGYEGLVLPLGVGEGTSVTSLWPLFWGQGGELVDENGQPAFYNNENREYMLNVFNAIHDGVETGAISKRMAINGEENDGNAEISTGLVKMLYPGSWQINTFQDILGDDFEHWDVASLPMLEGGDGTSTVGGLGIWHFHR</sequence>
<evidence type="ECO:0000313" key="2">
    <source>
        <dbReference type="Proteomes" id="UP001203665"/>
    </source>
</evidence>
<protein>
    <submittedName>
        <fullName evidence="1">Extracellular solute-binding protein</fullName>
    </submittedName>
</protein>
<keyword evidence="2" id="KW-1185">Reference proteome</keyword>
<dbReference type="PANTHER" id="PTHR43649">
    <property type="entry name" value="ARABINOSE-BINDING PROTEIN-RELATED"/>
    <property type="match status" value="1"/>
</dbReference>
<organism evidence="1 2">
    <name type="scientific">Alkalicoccobacillus plakortidis</name>
    <dbReference type="NCBI Taxonomy" id="444060"/>
    <lineage>
        <taxon>Bacteria</taxon>
        <taxon>Bacillati</taxon>
        <taxon>Bacillota</taxon>
        <taxon>Bacilli</taxon>
        <taxon>Bacillales</taxon>
        <taxon>Bacillaceae</taxon>
        <taxon>Alkalicoccobacillus</taxon>
    </lineage>
</organism>
<dbReference type="Pfam" id="PF13416">
    <property type="entry name" value="SBP_bac_8"/>
    <property type="match status" value="1"/>
</dbReference>
<dbReference type="SUPFAM" id="SSF53850">
    <property type="entry name" value="Periplasmic binding protein-like II"/>
    <property type="match status" value="1"/>
</dbReference>
<dbReference type="EMBL" id="JAMQJY010000002">
    <property type="protein sequence ID" value="MCM2676893.1"/>
    <property type="molecule type" value="Genomic_DNA"/>
</dbReference>
<comment type="caution">
    <text evidence="1">The sequence shown here is derived from an EMBL/GenBank/DDBJ whole genome shotgun (WGS) entry which is preliminary data.</text>
</comment>
<dbReference type="Gene3D" id="3.40.190.10">
    <property type="entry name" value="Periplasmic binding protein-like II"/>
    <property type="match status" value="1"/>
</dbReference>
<gene>
    <name evidence="1" type="ORF">NDM98_16535</name>
</gene>
<evidence type="ECO:0000313" key="1">
    <source>
        <dbReference type="EMBL" id="MCM2676893.1"/>
    </source>
</evidence>
<dbReference type="RefSeq" id="WP_251610056.1">
    <property type="nucleotide sequence ID" value="NZ_JAMQJY010000002.1"/>
</dbReference>
<name>A0ABT0XLV8_9BACI</name>
<reference evidence="1" key="1">
    <citation type="submission" date="2022-06" db="EMBL/GenBank/DDBJ databases">
        <title>Alkalicoccobacillus porphyridii sp. nov., isolated from a marine red alga, Porphyridium purpureum and reclassification of Shouchella plakortidis and Shouchella gibsonii as Alkalicoccobacillus plakortidis comb. nov. and Alkalicoccobacillus gibsonii comb. nov.</title>
        <authorList>
            <person name="Kim K.H."/>
            <person name="Lee J.K."/>
            <person name="Han D.M."/>
            <person name="Baek J.H."/>
            <person name="Jeon C.O."/>
        </authorList>
    </citation>
    <scope>NUCLEOTIDE SEQUENCE</scope>
    <source>
        <strain evidence="1">DSM 19153</strain>
    </source>
</reference>
<accession>A0ABT0XLV8</accession>